<feature type="coiled-coil region" evidence="1">
    <location>
        <begin position="207"/>
        <end position="234"/>
    </location>
</feature>
<proteinExistence type="predicted"/>
<evidence type="ECO:0000256" key="2">
    <source>
        <dbReference type="SAM" id="MobiDB-lite"/>
    </source>
</evidence>
<dbReference type="RefSeq" id="XP_037159521.1">
    <property type="nucleotide sequence ID" value="XM_037313604.1"/>
</dbReference>
<dbReference type="AlphaFoldDB" id="A0A8H6CTC9"/>
<feature type="region of interest" description="Disordered" evidence="2">
    <location>
        <begin position="511"/>
        <end position="540"/>
    </location>
</feature>
<feature type="coiled-coil region" evidence="1">
    <location>
        <begin position="666"/>
        <end position="775"/>
    </location>
</feature>
<organism evidence="3 4">
    <name type="scientific">Letharia columbiana</name>
    <dbReference type="NCBI Taxonomy" id="112416"/>
    <lineage>
        <taxon>Eukaryota</taxon>
        <taxon>Fungi</taxon>
        <taxon>Dikarya</taxon>
        <taxon>Ascomycota</taxon>
        <taxon>Pezizomycotina</taxon>
        <taxon>Lecanoromycetes</taxon>
        <taxon>OSLEUM clade</taxon>
        <taxon>Lecanoromycetidae</taxon>
        <taxon>Lecanorales</taxon>
        <taxon>Lecanorineae</taxon>
        <taxon>Parmeliaceae</taxon>
        <taxon>Letharia</taxon>
    </lineage>
</organism>
<feature type="coiled-coil region" evidence="1">
    <location>
        <begin position="544"/>
        <end position="621"/>
    </location>
</feature>
<evidence type="ECO:0000313" key="4">
    <source>
        <dbReference type="Proteomes" id="UP000578531"/>
    </source>
</evidence>
<evidence type="ECO:0000313" key="3">
    <source>
        <dbReference type="EMBL" id="KAF6228706.1"/>
    </source>
</evidence>
<sequence>MLTLQFYCSFAKRTLAFLTYIPIIDNPHPPTTHQDLVFITKYILFRPHDLTSLAATIMSLSRVGIRVLEAMRSAIGWAARRKMEPFSAPDMERIPAFREKDRVTSTSSHWMVENNDTDMWAERFRVALAAPHCITPDHSARDQASNTESVESTSANTEDIQMVPLVPKNAMEEAIRLEADPKGLYSRDLIDTAGLVKNIRKRHRDAIEEHRKDKDVMRIEKENLQHRFDDEKERLCGIIRGQNEALKSRNEQRQQICDNNCELQFKHQDLLDDNKAKDSRIIELKEKVEATIETCNRVTQGSVVSLKIADKQMEHRITRIKIKHQEEIAEIRGWNSTLQERMKIARRLQPVIVLHRDQVGTVCKLHESLVQMKIAKTEELAAKENENEELRARNDRQEREIRDLKIVAKADGEVLQKTDKLLSDTRKALSEAKGKIENHQREVTTLNQWGKVWENGYRSRGKEYTTLESEMNTLRANQRMELIRAEAKNEGLQTRVDSLQIAKDRMDKDLECWENGHGGSPRSSKPYHKDKQPGEDAESLAKGLKAENARADALQNSVNALQAEKDVLERQLGIAANAYNPQIQEQVKRLQSENQRLGKTAEEAALLKIELEAEFAAAEKEREDRLTNRTKELELGFENFDKLRDQLLLHKRGLEEEHDREVVADNLRCQIERQKLEAQLKAVSEEKEKEILREKEDLQSQKAELATQVRNLISNGQNLVKMKARAHKAEKEVLELQVAEANNRNHRDSIQRNLENELQSQRRDAQRHLDLLNEEIYTMAEDPRLLDLHNELQRANCSMNIFNYNVTYVGVNSEALGQNMFGADFCDSDVRLLQDAGRPVLLAQLQAAKRTLNELGRLLAENPEVDMDKALSLVRAPRGDEDAAQPVDDIFDLWNETEQPAPQSNPRKRSGAPLGHPTYGDHQDNPAFDDWGVKDHEVSMGARLSTPEDISKRHKILPKSRLNGGPTFVPLENIDPAIRDQ</sequence>
<feature type="region of interest" description="Disordered" evidence="2">
    <location>
        <begin position="897"/>
        <end position="968"/>
    </location>
</feature>
<feature type="coiled-coil region" evidence="1">
    <location>
        <begin position="475"/>
        <end position="502"/>
    </location>
</feature>
<dbReference type="GeneID" id="59293367"/>
<feature type="region of interest" description="Disordered" evidence="2">
    <location>
        <begin position="136"/>
        <end position="155"/>
    </location>
</feature>
<name>A0A8H6CTC9_9LECA</name>
<reference evidence="3 4" key="1">
    <citation type="journal article" date="2020" name="Genomics">
        <title>Complete, high-quality genomes from long-read metagenomic sequencing of two wolf lichen thalli reveals enigmatic genome architecture.</title>
        <authorList>
            <person name="McKenzie S.K."/>
            <person name="Walston R.F."/>
            <person name="Allen J.L."/>
        </authorList>
    </citation>
    <scope>NUCLEOTIDE SEQUENCE [LARGE SCALE GENOMIC DNA]</scope>
    <source>
        <strain evidence="3">WasteWater2</strain>
    </source>
</reference>
<protein>
    <submittedName>
        <fullName evidence="3">Uncharacterized protein</fullName>
    </submittedName>
</protein>
<feature type="compositionally biased region" description="Polar residues" evidence="2">
    <location>
        <begin position="142"/>
        <end position="155"/>
    </location>
</feature>
<evidence type="ECO:0000256" key="1">
    <source>
        <dbReference type="SAM" id="Coils"/>
    </source>
</evidence>
<accession>A0A8H6CTC9</accession>
<feature type="coiled-coil region" evidence="1">
    <location>
        <begin position="373"/>
        <end position="442"/>
    </location>
</feature>
<keyword evidence="1" id="KW-0175">Coiled coil</keyword>
<dbReference type="EMBL" id="JACCJC010000075">
    <property type="protein sequence ID" value="KAF6228706.1"/>
    <property type="molecule type" value="Genomic_DNA"/>
</dbReference>
<comment type="caution">
    <text evidence="3">The sequence shown here is derived from an EMBL/GenBank/DDBJ whole genome shotgun (WGS) entry which is preliminary data.</text>
</comment>
<dbReference type="OrthoDB" id="5355634at2759"/>
<gene>
    <name evidence="3" type="ORF">HO173_011725</name>
</gene>
<dbReference type="Proteomes" id="UP000578531">
    <property type="component" value="Unassembled WGS sequence"/>
</dbReference>
<keyword evidence="4" id="KW-1185">Reference proteome</keyword>